<dbReference type="SUPFAM" id="SSF52540">
    <property type="entry name" value="P-loop containing nucleoside triphosphate hydrolases"/>
    <property type="match status" value="1"/>
</dbReference>
<dbReference type="InterPro" id="IPR039421">
    <property type="entry name" value="Type_1_exporter"/>
</dbReference>
<dbReference type="PROSITE" id="PS50929">
    <property type="entry name" value="ABC_TM1F"/>
    <property type="match status" value="1"/>
</dbReference>
<keyword evidence="2 7" id="KW-0812">Transmembrane</keyword>
<evidence type="ECO:0000256" key="4">
    <source>
        <dbReference type="ARBA" id="ARBA00022840"/>
    </source>
</evidence>
<dbReference type="InterPro" id="IPR036640">
    <property type="entry name" value="ABC1_TM_sf"/>
</dbReference>
<dbReference type="GO" id="GO:0140359">
    <property type="term" value="F:ABC-type transporter activity"/>
    <property type="evidence" value="ECO:0007669"/>
    <property type="project" value="InterPro"/>
</dbReference>
<evidence type="ECO:0000259" key="9">
    <source>
        <dbReference type="PROSITE" id="PS50929"/>
    </source>
</evidence>
<dbReference type="InterPro" id="IPR017871">
    <property type="entry name" value="ABC_transporter-like_CS"/>
</dbReference>
<dbReference type="GO" id="GO:0034040">
    <property type="term" value="F:ATPase-coupled lipid transmembrane transporter activity"/>
    <property type="evidence" value="ECO:0007669"/>
    <property type="project" value="TreeGrafter"/>
</dbReference>
<evidence type="ECO:0000259" key="8">
    <source>
        <dbReference type="PROSITE" id="PS50893"/>
    </source>
</evidence>
<dbReference type="PROSITE" id="PS00211">
    <property type="entry name" value="ABC_TRANSPORTER_1"/>
    <property type="match status" value="1"/>
</dbReference>
<evidence type="ECO:0000313" key="10">
    <source>
        <dbReference type="EMBL" id="CAB4972121.1"/>
    </source>
</evidence>
<dbReference type="InterPro" id="IPR003593">
    <property type="entry name" value="AAA+_ATPase"/>
</dbReference>
<proteinExistence type="predicted"/>
<feature type="transmembrane region" description="Helical" evidence="7">
    <location>
        <begin position="288"/>
        <end position="312"/>
    </location>
</feature>
<dbReference type="SMART" id="SM00382">
    <property type="entry name" value="AAA"/>
    <property type="match status" value="1"/>
</dbReference>
<feature type="transmembrane region" description="Helical" evidence="7">
    <location>
        <begin position="172"/>
        <end position="192"/>
    </location>
</feature>
<keyword evidence="3" id="KW-0547">Nucleotide-binding</keyword>
<evidence type="ECO:0000256" key="7">
    <source>
        <dbReference type="SAM" id="Phobius"/>
    </source>
</evidence>
<protein>
    <submittedName>
        <fullName evidence="10">Unannotated protein</fullName>
    </submittedName>
</protein>
<dbReference type="GO" id="GO:0016887">
    <property type="term" value="F:ATP hydrolysis activity"/>
    <property type="evidence" value="ECO:0007669"/>
    <property type="project" value="InterPro"/>
</dbReference>
<dbReference type="GO" id="GO:0016020">
    <property type="term" value="C:membrane"/>
    <property type="evidence" value="ECO:0007669"/>
    <property type="project" value="UniProtKB-SubCell"/>
</dbReference>
<feature type="transmembrane region" description="Helical" evidence="7">
    <location>
        <begin position="21"/>
        <end position="52"/>
    </location>
</feature>
<comment type="subcellular location">
    <subcellularLocation>
        <location evidence="1">Membrane</location>
        <topology evidence="1">Multi-pass membrane protein</topology>
    </subcellularLocation>
</comment>
<feature type="transmembrane region" description="Helical" evidence="7">
    <location>
        <begin position="72"/>
        <end position="92"/>
    </location>
</feature>
<feature type="domain" description="ABC transporter" evidence="8">
    <location>
        <begin position="348"/>
        <end position="568"/>
    </location>
</feature>
<dbReference type="Gene3D" id="3.40.50.300">
    <property type="entry name" value="P-loop containing nucleotide triphosphate hydrolases"/>
    <property type="match status" value="1"/>
</dbReference>
<dbReference type="Pfam" id="PF00005">
    <property type="entry name" value="ABC_tran"/>
    <property type="match status" value="1"/>
</dbReference>
<name>A0A6J7LUF7_9ZZZZ</name>
<evidence type="ECO:0000256" key="1">
    <source>
        <dbReference type="ARBA" id="ARBA00004141"/>
    </source>
</evidence>
<keyword evidence="4" id="KW-0067">ATP-binding</keyword>
<dbReference type="PANTHER" id="PTHR24221:SF654">
    <property type="entry name" value="ATP-BINDING CASSETTE SUB-FAMILY B MEMBER 6"/>
    <property type="match status" value="1"/>
</dbReference>
<dbReference type="EMBL" id="CAFBNZ010000116">
    <property type="protein sequence ID" value="CAB4972121.1"/>
    <property type="molecule type" value="Genomic_DNA"/>
</dbReference>
<dbReference type="Gene3D" id="1.20.1560.10">
    <property type="entry name" value="ABC transporter type 1, transmembrane domain"/>
    <property type="match status" value="1"/>
</dbReference>
<dbReference type="PANTHER" id="PTHR24221">
    <property type="entry name" value="ATP-BINDING CASSETTE SUB-FAMILY B"/>
    <property type="match status" value="1"/>
</dbReference>
<dbReference type="SUPFAM" id="SSF90123">
    <property type="entry name" value="ABC transporter transmembrane region"/>
    <property type="match status" value="1"/>
</dbReference>
<evidence type="ECO:0000256" key="6">
    <source>
        <dbReference type="ARBA" id="ARBA00023136"/>
    </source>
</evidence>
<dbReference type="AlphaFoldDB" id="A0A6J7LUF7"/>
<evidence type="ECO:0000256" key="5">
    <source>
        <dbReference type="ARBA" id="ARBA00022989"/>
    </source>
</evidence>
<sequence length="576" mass="62079">MPKPESQNRRFRRAFVLLKTLVSFHPGLFAVSMAGAAVFAVCTVASSWALRWVIDEVIVTRFATGVISVKRIAATFGLLVGLSLIRAVGVVIRRTWAGKAQWRTAESLTAQVVDALVDQPVSWHRQQSTGDLITRAGVDCEASVAVLAPLPYASSVVLMMVIAATGLISTDIWLGIAASSVFPLLVLLNVMYQRRVDRWFDLAQDELGSLSAAVHESFEGVTVVKAFGAELQETNRLATIASRVKVARIEAIKLRSLFEAGLDFVPNLTNICLVVGGSFRVRSGDLSVGELASCIYMFTLLVFPLRLIGYAFSEMPRSQSGFARLRSLLDQDILPDPRRKINESGDGLTMTDVSVGHALDKDVLAGVSASFKIGSITAIVGYTGSGKTTLLHAMAGLIEVSSGSISGSPDGTALVFQEPFIVGSSVLDNITMGHEYRDDEVTRAIEIAEAQFLFELPSGLLTIVGERGVGLSGGQRQRLALARAVITSPKVLLLDDTTSALDPLTESKVMGNLRRELGETTVIAVSSRPSIIALSDEVIFVANGGLVDQRPHQELLLCSAPYRQLMQAYEQDREEA</sequence>
<dbReference type="Pfam" id="PF00664">
    <property type="entry name" value="ABC_membrane"/>
    <property type="match status" value="1"/>
</dbReference>
<dbReference type="InterPro" id="IPR003439">
    <property type="entry name" value="ABC_transporter-like_ATP-bd"/>
</dbReference>
<keyword evidence="6 7" id="KW-0472">Membrane</keyword>
<organism evidence="10">
    <name type="scientific">freshwater metagenome</name>
    <dbReference type="NCBI Taxonomy" id="449393"/>
    <lineage>
        <taxon>unclassified sequences</taxon>
        <taxon>metagenomes</taxon>
        <taxon>ecological metagenomes</taxon>
    </lineage>
</organism>
<reference evidence="10" key="1">
    <citation type="submission" date="2020-05" db="EMBL/GenBank/DDBJ databases">
        <authorList>
            <person name="Chiriac C."/>
            <person name="Salcher M."/>
            <person name="Ghai R."/>
            <person name="Kavagutti S V."/>
        </authorList>
    </citation>
    <scope>NUCLEOTIDE SEQUENCE</scope>
</reference>
<dbReference type="InterPro" id="IPR027417">
    <property type="entry name" value="P-loop_NTPase"/>
</dbReference>
<accession>A0A6J7LUF7</accession>
<feature type="domain" description="ABC transmembrane type-1" evidence="9">
    <location>
        <begin position="30"/>
        <end position="317"/>
    </location>
</feature>
<dbReference type="InterPro" id="IPR011527">
    <property type="entry name" value="ABC1_TM_dom"/>
</dbReference>
<gene>
    <name evidence="10" type="ORF">UFOPK3889_00675</name>
</gene>
<dbReference type="GO" id="GO:0005524">
    <property type="term" value="F:ATP binding"/>
    <property type="evidence" value="ECO:0007669"/>
    <property type="project" value="UniProtKB-KW"/>
</dbReference>
<keyword evidence="5 7" id="KW-1133">Transmembrane helix</keyword>
<dbReference type="PROSITE" id="PS50893">
    <property type="entry name" value="ABC_TRANSPORTER_2"/>
    <property type="match status" value="1"/>
</dbReference>
<evidence type="ECO:0000256" key="3">
    <source>
        <dbReference type="ARBA" id="ARBA00022741"/>
    </source>
</evidence>
<feature type="transmembrane region" description="Helical" evidence="7">
    <location>
        <begin position="144"/>
        <end position="166"/>
    </location>
</feature>
<evidence type="ECO:0000256" key="2">
    <source>
        <dbReference type="ARBA" id="ARBA00022692"/>
    </source>
</evidence>